<feature type="signal peptide" evidence="1">
    <location>
        <begin position="1"/>
        <end position="16"/>
    </location>
</feature>
<accession>A0AAF3ESF3</accession>
<feature type="chain" id="PRO_5042116204" evidence="1">
    <location>
        <begin position="17"/>
        <end position="143"/>
    </location>
</feature>
<dbReference type="AlphaFoldDB" id="A0AAF3ESF3"/>
<proteinExistence type="predicted"/>
<keyword evidence="2" id="KW-1185">Reference proteome</keyword>
<keyword evidence="1" id="KW-0732">Signal</keyword>
<organism evidence="2 3">
    <name type="scientific">Mesorhabditis belari</name>
    <dbReference type="NCBI Taxonomy" id="2138241"/>
    <lineage>
        <taxon>Eukaryota</taxon>
        <taxon>Metazoa</taxon>
        <taxon>Ecdysozoa</taxon>
        <taxon>Nematoda</taxon>
        <taxon>Chromadorea</taxon>
        <taxon>Rhabditida</taxon>
        <taxon>Rhabditina</taxon>
        <taxon>Rhabditomorpha</taxon>
        <taxon>Rhabditoidea</taxon>
        <taxon>Rhabditidae</taxon>
        <taxon>Mesorhabditinae</taxon>
        <taxon>Mesorhabditis</taxon>
    </lineage>
</organism>
<dbReference type="PANTHER" id="PTHR34721:SF10">
    <property type="entry name" value="ACTIVIN TYPES I AND II RECEPTOR DOMAIN-CONTAINING PROTEIN-RELATED"/>
    <property type="match status" value="1"/>
</dbReference>
<evidence type="ECO:0000313" key="2">
    <source>
        <dbReference type="Proteomes" id="UP000887575"/>
    </source>
</evidence>
<dbReference type="WBParaSite" id="MBELARI_LOCUS16968">
    <property type="protein sequence ID" value="MBELARI_LOCUS16968"/>
    <property type="gene ID" value="MBELARI_LOCUS16968"/>
</dbReference>
<sequence length="143" mass="15961">MFLIGYSILLLPSVIAVHKCYINHYYVEDGKSAREMVPSKCDTNQFCVYVKYGDSNPKRKQGWAQGCDKTDCKESENPDCVVWQPVKGNPNYKCRKHNDYGNEGSVCCCKGALCNRPPPDSATTSSFLFSCALVLMIVLSGDR</sequence>
<name>A0AAF3ESF3_9BILA</name>
<dbReference type="Proteomes" id="UP000887575">
    <property type="component" value="Unassembled WGS sequence"/>
</dbReference>
<reference evidence="3" key="1">
    <citation type="submission" date="2024-02" db="UniProtKB">
        <authorList>
            <consortium name="WormBaseParasite"/>
        </authorList>
    </citation>
    <scope>IDENTIFICATION</scope>
</reference>
<dbReference type="PANTHER" id="PTHR34721">
    <property type="entry name" value="PROTEIN CBG09734"/>
    <property type="match status" value="1"/>
</dbReference>
<evidence type="ECO:0000313" key="3">
    <source>
        <dbReference type="WBParaSite" id="MBELARI_LOCUS16968"/>
    </source>
</evidence>
<evidence type="ECO:0000256" key="1">
    <source>
        <dbReference type="SAM" id="SignalP"/>
    </source>
</evidence>
<protein>
    <submittedName>
        <fullName evidence="3">Uncharacterized protein</fullName>
    </submittedName>
</protein>